<comment type="caution">
    <text evidence="1">The sequence shown here is derived from an EMBL/GenBank/DDBJ whole genome shotgun (WGS) entry which is preliminary data.</text>
</comment>
<evidence type="ECO:0000313" key="1">
    <source>
        <dbReference type="EMBL" id="KAJ9049020.1"/>
    </source>
</evidence>
<dbReference type="Proteomes" id="UP001165960">
    <property type="component" value="Unassembled WGS sequence"/>
</dbReference>
<name>A0ACC2RG20_9FUNG</name>
<accession>A0ACC2RG20</accession>
<evidence type="ECO:0000313" key="2">
    <source>
        <dbReference type="Proteomes" id="UP001165960"/>
    </source>
</evidence>
<protein>
    <submittedName>
        <fullName evidence="1">Uncharacterized protein</fullName>
    </submittedName>
</protein>
<gene>
    <name evidence="1" type="ORF">DSO57_1028875</name>
</gene>
<dbReference type="EMBL" id="QTSX02007286">
    <property type="protein sequence ID" value="KAJ9049020.1"/>
    <property type="molecule type" value="Genomic_DNA"/>
</dbReference>
<sequence>MAAKNYMHWFLFAVFVEAGSKSRFTNHNSCSEGKGSQGEGWTGDGPMEGVWLGSAPILKDIARPKSDFGARVSGLWWKGKVNVTKTITCSKKRSCIVSAVWQPGKGWSSLGASYSPLFNDVKAPQFRAYRDANDVLYTQLEFFGPASAYLWFNQVVWRNVERTTCHIGKPVPGQLTPLRSSPRFLEGTAGYHHTS</sequence>
<proteinExistence type="predicted"/>
<keyword evidence="2" id="KW-1185">Reference proteome</keyword>
<organism evidence="1 2">
    <name type="scientific">Entomophthora muscae</name>
    <dbReference type="NCBI Taxonomy" id="34485"/>
    <lineage>
        <taxon>Eukaryota</taxon>
        <taxon>Fungi</taxon>
        <taxon>Fungi incertae sedis</taxon>
        <taxon>Zoopagomycota</taxon>
        <taxon>Entomophthoromycotina</taxon>
        <taxon>Entomophthoromycetes</taxon>
        <taxon>Entomophthorales</taxon>
        <taxon>Entomophthoraceae</taxon>
        <taxon>Entomophthora</taxon>
    </lineage>
</organism>
<reference evidence="1" key="1">
    <citation type="submission" date="2022-04" db="EMBL/GenBank/DDBJ databases">
        <title>Genome of the entomopathogenic fungus Entomophthora muscae.</title>
        <authorList>
            <person name="Elya C."/>
            <person name="Lovett B.R."/>
            <person name="Lee E."/>
            <person name="Macias A.M."/>
            <person name="Hajek A.E."/>
            <person name="De Bivort B.L."/>
            <person name="Kasson M.T."/>
            <person name="De Fine Licht H.H."/>
            <person name="Stajich J.E."/>
        </authorList>
    </citation>
    <scope>NUCLEOTIDE SEQUENCE</scope>
    <source>
        <strain evidence="1">Berkeley</strain>
    </source>
</reference>